<feature type="domain" description="TauD/TfdA-like" evidence="7">
    <location>
        <begin position="11"/>
        <end position="286"/>
    </location>
</feature>
<sequence>MTRLRSTPTVEKSGSPIGARLKGIDVSGDLDDTEVLLIEQLLYHNSVLAIDAQHLDVAGMRRFCMRLGPLHRNVTTRAATLEFPEIMILTNRRAPDGTPLGNIDAGQDWHTDMSYNAVPGKFTALHGVEVPMRDGKALGATRFADMYSAYEALPDDVQARIEGAVALHDFHKYYDEARRRGSSRPELTPEQRAKRPPVPHPLVGRHPVTGRRFLYADPGYTVEILDMDPEESRQLLDYLFAFQLQDRFVYDHQWRVGDVLIWDNWSTVHRATADYGPDEYRYMLRSQINGWPGLETFDPAAAATAAA</sequence>
<keyword evidence="4 8" id="KW-0560">Oxidoreductase</keyword>
<proteinExistence type="inferred from homology"/>
<evidence type="ECO:0000259" key="7">
    <source>
        <dbReference type="Pfam" id="PF02668"/>
    </source>
</evidence>
<dbReference type="Proteomes" id="UP000277294">
    <property type="component" value="Unassembled WGS sequence"/>
</dbReference>
<dbReference type="InterPro" id="IPR003819">
    <property type="entry name" value="TauD/TfdA-like"/>
</dbReference>
<dbReference type="PANTHER" id="PTHR30468:SF1">
    <property type="entry name" value="ALPHA-KETOGLUTARATE-DEPENDENT SULFONATE DIOXYGENASE"/>
    <property type="match status" value="1"/>
</dbReference>
<dbReference type="RefSeq" id="WP_124080836.1">
    <property type="nucleotide sequence ID" value="NZ_UWPJ01000026.1"/>
</dbReference>
<reference evidence="8 9" key="1">
    <citation type="submission" date="2018-10" db="EMBL/GenBank/DDBJ databases">
        <authorList>
            <person name="Criscuolo A."/>
        </authorList>
    </citation>
    <scope>NUCLEOTIDE SEQUENCE [LARGE SCALE GENOMIC DNA]</scope>
    <source>
        <strain evidence="8">DnA1</strain>
    </source>
</reference>
<dbReference type="AlphaFoldDB" id="A0A3P4B6R9"/>
<keyword evidence="9" id="KW-1185">Reference proteome</keyword>
<organism evidence="8 9">
    <name type="scientific">Pigmentiphaga humi</name>
    <dbReference type="NCBI Taxonomy" id="2478468"/>
    <lineage>
        <taxon>Bacteria</taxon>
        <taxon>Pseudomonadati</taxon>
        <taxon>Pseudomonadota</taxon>
        <taxon>Betaproteobacteria</taxon>
        <taxon>Burkholderiales</taxon>
        <taxon>Alcaligenaceae</taxon>
        <taxon>Pigmentiphaga</taxon>
    </lineage>
</organism>
<protein>
    <submittedName>
        <fullName evidence="8">Pentalenolactone F synthase</fullName>
        <ecNumber evidence="8">1.14.11.36</ecNumber>
    </submittedName>
</protein>
<evidence type="ECO:0000256" key="5">
    <source>
        <dbReference type="ARBA" id="ARBA00023004"/>
    </source>
</evidence>
<dbReference type="InterPro" id="IPR051323">
    <property type="entry name" value="AtsK-like"/>
</dbReference>
<dbReference type="PANTHER" id="PTHR30468">
    <property type="entry name" value="ALPHA-KETOGLUTARATE-DEPENDENT SULFONATE DIOXYGENASE"/>
    <property type="match status" value="1"/>
</dbReference>
<gene>
    <name evidence="8" type="primary">ptlD</name>
    <name evidence="8" type="ORF">PIGHUM_03440</name>
</gene>
<evidence type="ECO:0000313" key="9">
    <source>
        <dbReference type="Proteomes" id="UP000277294"/>
    </source>
</evidence>
<dbReference type="Pfam" id="PF02668">
    <property type="entry name" value="TauD"/>
    <property type="match status" value="1"/>
</dbReference>
<keyword evidence="3" id="KW-0223">Dioxygenase</keyword>
<dbReference type="Gene3D" id="3.60.130.10">
    <property type="entry name" value="Clavaminate synthase-like"/>
    <property type="match status" value="1"/>
</dbReference>
<evidence type="ECO:0000256" key="6">
    <source>
        <dbReference type="SAM" id="MobiDB-lite"/>
    </source>
</evidence>
<name>A0A3P4B6R9_9BURK</name>
<dbReference type="GO" id="GO:0046872">
    <property type="term" value="F:metal ion binding"/>
    <property type="evidence" value="ECO:0007669"/>
    <property type="project" value="UniProtKB-KW"/>
</dbReference>
<keyword evidence="5" id="KW-0408">Iron</keyword>
<accession>A0A3P4B6R9</accession>
<comment type="similarity">
    <text evidence="1">Belongs to the TfdA dioxygenase family.</text>
</comment>
<dbReference type="GO" id="GO:0000908">
    <property type="term" value="F:taurine dioxygenase activity"/>
    <property type="evidence" value="ECO:0007669"/>
    <property type="project" value="TreeGrafter"/>
</dbReference>
<dbReference type="GO" id="GO:0006790">
    <property type="term" value="P:sulfur compound metabolic process"/>
    <property type="evidence" value="ECO:0007669"/>
    <property type="project" value="TreeGrafter"/>
</dbReference>
<dbReference type="InterPro" id="IPR042098">
    <property type="entry name" value="TauD-like_sf"/>
</dbReference>
<evidence type="ECO:0000256" key="4">
    <source>
        <dbReference type="ARBA" id="ARBA00023002"/>
    </source>
</evidence>
<keyword evidence="2" id="KW-0479">Metal-binding</keyword>
<dbReference type="EC" id="1.14.11.36" evidence="8"/>
<dbReference type="GO" id="GO:0005737">
    <property type="term" value="C:cytoplasm"/>
    <property type="evidence" value="ECO:0007669"/>
    <property type="project" value="TreeGrafter"/>
</dbReference>
<evidence type="ECO:0000256" key="2">
    <source>
        <dbReference type="ARBA" id="ARBA00022723"/>
    </source>
</evidence>
<dbReference type="OrthoDB" id="8893262at2"/>
<evidence type="ECO:0000313" key="8">
    <source>
        <dbReference type="EMBL" id="VCU71358.1"/>
    </source>
</evidence>
<dbReference type="EMBL" id="UWPJ01000026">
    <property type="protein sequence ID" value="VCU71358.1"/>
    <property type="molecule type" value="Genomic_DNA"/>
</dbReference>
<dbReference type="SUPFAM" id="SSF51197">
    <property type="entry name" value="Clavaminate synthase-like"/>
    <property type="match status" value="1"/>
</dbReference>
<evidence type="ECO:0000256" key="3">
    <source>
        <dbReference type="ARBA" id="ARBA00022964"/>
    </source>
</evidence>
<feature type="region of interest" description="Disordered" evidence="6">
    <location>
        <begin position="177"/>
        <end position="205"/>
    </location>
</feature>
<evidence type="ECO:0000256" key="1">
    <source>
        <dbReference type="ARBA" id="ARBA00005896"/>
    </source>
</evidence>